<reference evidence="6 7" key="1">
    <citation type="submission" date="2016-10" db="EMBL/GenBank/DDBJ databases">
        <authorList>
            <person name="Varghese N."/>
            <person name="Submissions S."/>
        </authorList>
    </citation>
    <scope>NUCLEOTIDE SEQUENCE [LARGE SCALE GENOMIC DNA]</scope>
    <source>
        <strain evidence="6 7">DSM 20748</strain>
    </source>
</reference>
<dbReference type="Gene3D" id="3.30.70.270">
    <property type="match status" value="1"/>
</dbReference>
<evidence type="ECO:0000313" key="7">
    <source>
        <dbReference type="Proteomes" id="UP000198647"/>
    </source>
</evidence>
<dbReference type="SMART" id="SM00091">
    <property type="entry name" value="PAS"/>
    <property type="match status" value="1"/>
</dbReference>
<feature type="transmembrane region" description="Helical" evidence="1">
    <location>
        <begin position="174"/>
        <end position="193"/>
    </location>
</feature>
<feature type="domain" description="MHYT" evidence="5">
    <location>
        <begin position="7"/>
        <end position="202"/>
    </location>
</feature>
<dbReference type="NCBIfam" id="TIGR00229">
    <property type="entry name" value="sensory_box"/>
    <property type="match status" value="1"/>
</dbReference>
<feature type="transmembrane region" description="Helical" evidence="1">
    <location>
        <begin position="43"/>
        <end position="67"/>
    </location>
</feature>
<evidence type="ECO:0000259" key="2">
    <source>
        <dbReference type="PROSITE" id="PS50112"/>
    </source>
</evidence>
<comment type="caution">
    <text evidence="6">The sequence shown here is derived from an EMBL/GenBank/DDBJ whole genome shotgun (WGS) entry which is preliminary data.</text>
</comment>
<dbReference type="InterPro" id="IPR035919">
    <property type="entry name" value="EAL_sf"/>
</dbReference>
<dbReference type="CDD" id="cd01949">
    <property type="entry name" value="GGDEF"/>
    <property type="match status" value="1"/>
</dbReference>
<dbReference type="PANTHER" id="PTHR44757">
    <property type="entry name" value="DIGUANYLATE CYCLASE DGCP"/>
    <property type="match status" value="1"/>
</dbReference>
<dbReference type="SUPFAM" id="SSF55073">
    <property type="entry name" value="Nucleotide cyclase"/>
    <property type="match status" value="1"/>
</dbReference>
<proteinExistence type="predicted"/>
<dbReference type="PANTHER" id="PTHR44757:SF2">
    <property type="entry name" value="BIOFILM ARCHITECTURE MAINTENANCE PROTEIN MBAA"/>
    <property type="match status" value="1"/>
</dbReference>
<dbReference type="Pfam" id="PF13426">
    <property type="entry name" value="PAS_9"/>
    <property type="match status" value="1"/>
</dbReference>
<dbReference type="InterPro" id="IPR052155">
    <property type="entry name" value="Biofilm_reg_signaling"/>
</dbReference>
<accession>A0A1H3HLX6</accession>
<dbReference type="SUPFAM" id="SSF141868">
    <property type="entry name" value="EAL domain-like"/>
    <property type="match status" value="1"/>
</dbReference>
<dbReference type="Pfam" id="PF00990">
    <property type="entry name" value="GGDEF"/>
    <property type="match status" value="1"/>
</dbReference>
<gene>
    <name evidence="6" type="ORF">SAMN04488081_2269</name>
</gene>
<feature type="transmembrane region" description="Helical" evidence="1">
    <location>
        <begin position="12"/>
        <end position="31"/>
    </location>
</feature>
<dbReference type="CDD" id="cd01948">
    <property type="entry name" value="EAL"/>
    <property type="match status" value="1"/>
</dbReference>
<dbReference type="PROSITE" id="PS50924">
    <property type="entry name" value="MHYT"/>
    <property type="match status" value="1"/>
</dbReference>
<dbReference type="InterPro" id="IPR035965">
    <property type="entry name" value="PAS-like_dom_sf"/>
</dbReference>
<dbReference type="SMART" id="SM00052">
    <property type="entry name" value="EAL"/>
    <property type="match status" value="1"/>
</dbReference>
<keyword evidence="1" id="KW-0472">Membrane</keyword>
<evidence type="ECO:0000259" key="4">
    <source>
        <dbReference type="PROSITE" id="PS50887"/>
    </source>
</evidence>
<evidence type="ECO:0000313" key="6">
    <source>
        <dbReference type="EMBL" id="SDY16462.1"/>
    </source>
</evidence>
<feature type="transmembrane region" description="Helical" evidence="1">
    <location>
        <begin position="106"/>
        <end position="126"/>
    </location>
</feature>
<dbReference type="PROSITE" id="PS50890">
    <property type="entry name" value="PUA"/>
    <property type="match status" value="1"/>
</dbReference>
<dbReference type="CDD" id="cd00130">
    <property type="entry name" value="PAS"/>
    <property type="match status" value="1"/>
</dbReference>
<feature type="transmembrane region" description="Helical" evidence="1">
    <location>
        <begin position="220"/>
        <end position="242"/>
    </location>
</feature>
<feature type="domain" description="GGDEF" evidence="4">
    <location>
        <begin position="415"/>
        <end position="547"/>
    </location>
</feature>
<sequence>MENTGNYITELVLLSVSIAVFASYTSLLIAQRMLQNSSGKQRTLWAVTGSIVFGSGVWSMHFVAMLAFDMNMVVTYNPYLLSLSIISAVLASFGTFFAINRFSGDWRFLFFASPFLAVGVLSMHYVGMEAMQMNAEIIYDRGLVTLSALIAFGASTAALYIFSLQEKNDSKNNILVMGGSSVLMGAAISGMHYTGMASATYEMKEPLGEPAAEAAINQGVLGYFIGVIFLVILFCLVIVIYYNRKMEAAHKNYSLSSKIHKSIIKSANDAIIIADKEGTILSWNKAAEKIFGYTSEEIIKQPLTTIMPEKYRSAHERGLAEYLNTRKKTVTNQTVQLEGLHKTEGVFPVELSLSAVHEQRDVYFTGIIRDISERVSHEKRISELVYKDDLTKLPNRRMLHDHLSMSLQQAAKNNTSVSILFLDLNRFKSINDLYGHNMGDELLKSLTERLKTLLPLEAILSRNSGDEFIIVYPEATSYQVSSFTRNIAQALGSPFLLREFKIYTSLAIGVSTYPEDGEIADELIKNADMAMYQAKKKGDNIACFFTESMNEEVSRKTLLEIGLQQAHESGELTLYYQPQVNTNTGEVIGVEALLRWEHSELGRISPAEFIPLAEESKLIIPIGEWVLKEACKQFREWLDEGYELGHVAVNISSVQFQNRELPEVIGKILEETQLLPEYVELEITESVVQNTKEAIPIMEELKQMGVKLSLDDFGTGYSSLKYLKDFPLDTLKIDKSFIQTVHESEKDQAVIDTIIKMGNRLALNVIAEGVETSGQLDYLKERQCLYYQGFLFSKPISKEDVQRLLFKGRVS</sequence>
<dbReference type="InterPro" id="IPR001633">
    <property type="entry name" value="EAL_dom"/>
</dbReference>
<dbReference type="RefSeq" id="WP_093107821.1">
    <property type="nucleotide sequence ID" value="NZ_FNOS01000005.1"/>
</dbReference>
<dbReference type="PROSITE" id="PS50887">
    <property type="entry name" value="GGDEF"/>
    <property type="match status" value="1"/>
</dbReference>
<keyword evidence="1" id="KW-1133">Transmembrane helix</keyword>
<keyword evidence="1" id="KW-0812">Transmembrane</keyword>
<dbReference type="Proteomes" id="UP000198647">
    <property type="component" value="Unassembled WGS sequence"/>
</dbReference>
<evidence type="ECO:0000259" key="5">
    <source>
        <dbReference type="PROSITE" id="PS50924"/>
    </source>
</evidence>
<dbReference type="Pfam" id="PF00563">
    <property type="entry name" value="EAL"/>
    <property type="match status" value="1"/>
</dbReference>
<feature type="transmembrane region" description="Helical" evidence="1">
    <location>
        <begin position="79"/>
        <end position="99"/>
    </location>
</feature>
<dbReference type="InterPro" id="IPR029787">
    <property type="entry name" value="Nucleotide_cyclase"/>
</dbReference>
<feature type="domain" description="EAL" evidence="3">
    <location>
        <begin position="556"/>
        <end position="809"/>
    </location>
</feature>
<protein>
    <submittedName>
        <fullName evidence="6">PAS domain S-box-containing protein/diguanylate cyclase (GGDEF) domain-containing protein</fullName>
    </submittedName>
</protein>
<dbReference type="Gene3D" id="3.30.450.20">
    <property type="entry name" value="PAS domain"/>
    <property type="match status" value="1"/>
</dbReference>
<dbReference type="SMART" id="SM00267">
    <property type="entry name" value="GGDEF"/>
    <property type="match status" value="1"/>
</dbReference>
<feature type="transmembrane region" description="Helical" evidence="1">
    <location>
        <begin position="138"/>
        <end position="162"/>
    </location>
</feature>
<name>A0A1H3HLX6_9BACI</name>
<feature type="domain" description="PAS" evidence="2">
    <location>
        <begin position="256"/>
        <end position="326"/>
    </location>
</feature>
<dbReference type="InterPro" id="IPR000160">
    <property type="entry name" value="GGDEF_dom"/>
</dbReference>
<evidence type="ECO:0000259" key="3">
    <source>
        <dbReference type="PROSITE" id="PS50883"/>
    </source>
</evidence>
<dbReference type="PROSITE" id="PS50112">
    <property type="entry name" value="PAS"/>
    <property type="match status" value="1"/>
</dbReference>
<dbReference type="Gene3D" id="3.20.20.450">
    <property type="entry name" value="EAL domain"/>
    <property type="match status" value="1"/>
</dbReference>
<dbReference type="PROSITE" id="PS50883">
    <property type="entry name" value="EAL"/>
    <property type="match status" value="1"/>
</dbReference>
<organism evidence="6 7">
    <name type="scientific">Salimicrobium album</name>
    <dbReference type="NCBI Taxonomy" id="50717"/>
    <lineage>
        <taxon>Bacteria</taxon>
        <taxon>Bacillati</taxon>
        <taxon>Bacillota</taxon>
        <taxon>Bacilli</taxon>
        <taxon>Bacillales</taxon>
        <taxon>Bacillaceae</taxon>
        <taxon>Salimicrobium</taxon>
    </lineage>
</organism>
<dbReference type="InterPro" id="IPR005330">
    <property type="entry name" value="MHYT_dom"/>
</dbReference>
<keyword evidence="7" id="KW-1185">Reference proteome</keyword>
<dbReference type="InterPro" id="IPR000014">
    <property type="entry name" value="PAS"/>
</dbReference>
<dbReference type="EMBL" id="FNOS01000005">
    <property type="protein sequence ID" value="SDY16462.1"/>
    <property type="molecule type" value="Genomic_DNA"/>
</dbReference>
<dbReference type="InterPro" id="IPR043128">
    <property type="entry name" value="Rev_trsase/Diguanyl_cyclase"/>
</dbReference>
<dbReference type="Pfam" id="PF03707">
    <property type="entry name" value="MHYT"/>
    <property type="match status" value="2"/>
</dbReference>
<dbReference type="SUPFAM" id="SSF55785">
    <property type="entry name" value="PYP-like sensor domain (PAS domain)"/>
    <property type="match status" value="1"/>
</dbReference>
<evidence type="ECO:0000256" key="1">
    <source>
        <dbReference type="PROSITE-ProRule" id="PRU00244"/>
    </source>
</evidence>
<dbReference type="NCBIfam" id="TIGR00254">
    <property type="entry name" value="GGDEF"/>
    <property type="match status" value="1"/>
</dbReference>